<protein>
    <recommendedName>
        <fullName evidence="6">GDT1 family protein</fullName>
    </recommendedName>
</protein>
<evidence type="ECO:0000256" key="4">
    <source>
        <dbReference type="ARBA" id="ARBA00022989"/>
    </source>
</evidence>
<evidence type="ECO:0000256" key="3">
    <source>
        <dbReference type="ARBA" id="ARBA00022692"/>
    </source>
</evidence>
<evidence type="ECO:0000256" key="6">
    <source>
        <dbReference type="RuleBase" id="RU365102"/>
    </source>
</evidence>
<sequence>MLEFLSAFGLIFVAEMGDKTQLLALAFSTKYKTGDVLKGVFAGAFLNHALAILFASFISRYASLNSIQVIASFIFLVFGFLSLVIEYEDEDEKEGKSFSNPILAVAVAFFIGELGDKTQLTAMALGAGAKSPFMVLLGTSLSMVVVSYVGIYTGKILGKKIPEITMKMIAAVIFLIFGFNGLYSYIPSNYINISSLILATLLTISIIAWIFKLNIKNREDYYTKKLSNLISLCSGCSRHDPECERAIEINEITQKYIGEGVPFLGDIIGYIESLKNISPEKGEKIKKLCD</sequence>
<proteinExistence type="inferred from homology"/>
<feature type="transmembrane region" description="Helical" evidence="6">
    <location>
        <begin position="191"/>
        <end position="211"/>
    </location>
</feature>
<dbReference type="PANTHER" id="PTHR12608">
    <property type="entry name" value="TRANSMEMBRANE PROTEIN HTP-1 RELATED"/>
    <property type="match status" value="1"/>
</dbReference>
<feature type="transmembrane region" description="Helical" evidence="6">
    <location>
        <begin position="67"/>
        <end position="85"/>
    </location>
</feature>
<dbReference type="InterPro" id="IPR001727">
    <property type="entry name" value="GDT1-like"/>
</dbReference>
<gene>
    <name evidence="7" type="ORF">J2Z35_000051</name>
</gene>
<keyword evidence="5 6" id="KW-0472">Membrane</keyword>
<comment type="caution">
    <text evidence="7">The sequence shown here is derived from an EMBL/GenBank/DDBJ whole genome shotgun (WGS) entry which is preliminary data.</text>
</comment>
<comment type="subcellular location">
    <subcellularLocation>
        <location evidence="1 6">Membrane</location>
        <topology evidence="1 6">Multi-pass membrane protein</topology>
    </subcellularLocation>
</comment>
<feature type="transmembrane region" description="Helical" evidence="6">
    <location>
        <begin position="133"/>
        <end position="152"/>
    </location>
</feature>
<feature type="transmembrane region" description="Helical" evidence="6">
    <location>
        <begin position="36"/>
        <end position="55"/>
    </location>
</feature>
<dbReference type="Pfam" id="PF01169">
    <property type="entry name" value="GDT1"/>
    <property type="match status" value="2"/>
</dbReference>
<organism evidence="7 8">
    <name type="scientific">Acetoanaerobium pronyense</name>
    <dbReference type="NCBI Taxonomy" id="1482736"/>
    <lineage>
        <taxon>Bacteria</taxon>
        <taxon>Bacillati</taxon>
        <taxon>Bacillota</taxon>
        <taxon>Clostridia</taxon>
        <taxon>Peptostreptococcales</taxon>
        <taxon>Filifactoraceae</taxon>
        <taxon>Acetoanaerobium</taxon>
    </lineage>
</organism>
<evidence type="ECO:0000256" key="1">
    <source>
        <dbReference type="ARBA" id="ARBA00004141"/>
    </source>
</evidence>
<keyword evidence="4 6" id="KW-1133">Transmembrane helix</keyword>
<evidence type="ECO:0000313" key="7">
    <source>
        <dbReference type="EMBL" id="MBP2026262.1"/>
    </source>
</evidence>
<feature type="transmembrane region" description="Helical" evidence="6">
    <location>
        <begin position="164"/>
        <end position="185"/>
    </location>
</feature>
<dbReference type="EMBL" id="JAGGLI010000001">
    <property type="protein sequence ID" value="MBP2026262.1"/>
    <property type="molecule type" value="Genomic_DNA"/>
</dbReference>
<keyword evidence="8" id="KW-1185">Reference proteome</keyword>
<name>A0ABS4KER9_9FIRM</name>
<dbReference type="Proteomes" id="UP001314903">
    <property type="component" value="Unassembled WGS sequence"/>
</dbReference>
<evidence type="ECO:0000256" key="5">
    <source>
        <dbReference type="ARBA" id="ARBA00023136"/>
    </source>
</evidence>
<evidence type="ECO:0000256" key="2">
    <source>
        <dbReference type="ARBA" id="ARBA00009190"/>
    </source>
</evidence>
<dbReference type="PANTHER" id="PTHR12608:SF1">
    <property type="entry name" value="TRANSMEMBRANE PROTEIN 165"/>
    <property type="match status" value="1"/>
</dbReference>
<accession>A0ABS4KER9</accession>
<comment type="similarity">
    <text evidence="2 6">Belongs to the GDT1 family.</text>
</comment>
<reference evidence="7 8" key="1">
    <citation type="submission" date="2021-03" db="EMBL/GenBank/DDBJ databases">
        <title>Genomic Encyclopedia of Type Strains, Phase IV (KMG-IV): sequencing the most valuable type-strain genomes for metagenomic binning, comparative biology and taxonomic classification.</title>
        <authorList>
            <person name="Goeker M."/>
        </authorList>
    </citation>
    <scope>NUCLEOTIDE SEQUENCE [LARGE SCALE GENOMIC DNA]</scope>
    <source>
        <strain evidence="7 8">DSM 27512</strain>
    </source>
</reference>
<keyword evidence="3 6" id="KW-0812">Transmembrane</keyword>
<evidence type="ECO:0000313" key="8">
    <source>
        <dbReference type="Proteomes" id="UP001314903"/>
    </source>
</evidence>
<dbReference type="RefSeq" id="WP_209658149.1">
    <property type="nucleotide sequence ID" value="NZ_JAGGLI010000001.1"/>
</dbReference>